<keyword evidence="2" id="KW-0238">DNA-binding</keyword>
<dbReference type="NCBIfam" id="NF033789">
    <property type="entry name" value="repress_SdpR"/>
    <property type="match status" value="1"/>
</dbReference>
<evidence type="ECO:0000256" key="1">
    <source>
        <dbReference type="ARBA" id="ARBA00023015"/>
    </source>
</evidence>
<keyword evidence="1" id="KW-0805">Transcription regulation</keyword>
<dbReference type="PANTHER" id="PTHR33154:SF33">
    <property type="entry name" value="TRANSCRIPTIONAL REPRESSOR SDPR"/>
    <property type="match status" value="1"/>
</dbReference>
<dbReference type="PRINTS" id="PR00778">
    <property type="entry name" value="HTHARSR"/>
</dbReference>
<dbReference type="PROSITE" id="PS50987">
    <property type="entry name" value="HTH_ARSR_2"/>
    <property type="match status" value="1"/>
</dbReference>
<dbReference type="SUPFAM" id="SSF46785">
    <property type="entry name" value="Winged helix' DNA-binding domain"/>
    <property type="match status" value="1"/>
</dbReference>
<dbReference type="AlphaFoldDB" id="A0A327NJA1"/>
<evidence type="ECO:0000313" key="5">
    <source>
        <dbReference type="EMBL" id="RAI74086.1"/>
    </source>
</evidence>
<protein>
    <submittedName>
        <fullName evidence="5">Transcriptional regulator</fullName>
    </submittedName>
</protein>
<sequence length="98" mass="11038">MNNLFKALNDPTRRQILDLLRGGDLNAGEIAERFDMTKPSISHHLDLLRQAGLVEATKQGQFINYALNTTVLDDLLVWLMSFQKTDTPTSAKTPDQTH</sequence>
<dbReference type="InterPro" id="IPR051081">
    <property type="entry name" value="HTH_MetalResp_TranReg"/>
</dbReference>
<evidence type="ECO:0000259" key="4">
    <source>
        <dbReference type="PROSITE" id="PS50987"/>
    </source>
</evidence>
<keyword evidence="6" id="KW-1185">Reference proteome</keyword>
<gene>
    <name evidence="5" type="ORF">HMF3257_06495</name>
</gene>
<dbReference type="Proteomes" id="UP000249016">
    <property type="component" value="Unassembled WGS sequence"/>
</dbReference>
<dbReference type="InterPro" id="IPR036388">
    <property type="entry name" value="WH-like_DNA-bd_sf"/>
</dbReference>
<dbReference type="EMBL" id="QLII01000001">
    <property type="protein sequence ID" value="RAI74086.1"/>
    <property type="molecule type" value="Genomic_DNA"/>
</dbReference>
<dbReference type="InterPro" id="IPR001845">
    <property type="entry name" value="HTH_ArsR_DNA-bd_dom"/>
</dbReference>
<dbReference type="RefSeq" id="WP_111340958.1">
    <property type="nucleotide sequence ID" value="NZ_QLII01000001.1"/>
</dbReference>
<keyword evidence="3" id="KW-0804">Transcription</keyword>
<evidence type="ECO:0000256" key="2">
    <source>
        <dbReference type="ARBA" id="ARBA00023125"/>
    </source>
</evidence>
<dbReference type="InterPro" id="IPR011991">
    <property type="entry name" value="ArsR-like_HTH"/>
</dbReference>
<accession>A0A327NJA1</accession>
<dbReference type="InterPro" id="IPR036390">
    <property type="entry name" value="WH_DNA-bd_sf"/>
</dbReference>
<dbReference type="GO" id="GO:0003677">
    <property type="term" value="F:DNA binding"/>
    <property type="evidence" value="ECO:0007669"/>
    <property type="project" value="UniProtKB-KW"/>
</dbReference>
<dbReference type="Gene3D" id="1.10.10.10">
    <property type="entry name" value="Winged helix-like DNA-binding domain superfamily/Winged helix DNA-binding domain"/>
    <property type="match status" value="1"/>
</dbReference>
<reference evidence="5 6" key="1">
    <citation type="submission" date="2018-06" db="EMBL/GenBank/DDBJ databases">
        <title>Spirosoma sp. HMF3257 Genome sequencing and assembly.</title>
        <authorList>
            <person name="Kang H."/>
            <person name="Cha I."/>
            <person name="Kim H."/>
            <person name="Kang J."/>
            <person name="Joh K."/>
        </authorList>
    </citation>
    <scope>NUCLEOTIDE SEQUENCE [LARGE SCALE GENOMIC DNA]</scope>
    <source>
        <strain evidence="5 6">HMF3257</strain>
    </source>
</reference>
<dbReference type="CDD" id="cd00090">
    <property type="entry name" value="HTH_ARSR"/>
    <property type="match status" value="1"/>
</dbReference>
<proteinExistence type="predicted"/>
<dbReference type="NCBIfam" id="NF033788">
    <property type="entry name" value="HTH_metalloreg"/>
    <property type="match status" value="1"/>
</dbReference>
<dbReference type="OrthoDB" id="9799175at2"/>
<dbReference type="InterPro" id="IPR047796">
    <property type="entry name" value="SdpR-like_repress"/>
</dbReference>
<dbReference type="Pfam" id="PF01022">
    <property type="entry name" value="HTH_5"/>
    <property type="match status" value="1"/>
</dbReference>
<name>A0A327NJA1_9BACT</name>
<evidence type="ECO:0000256" key="3">
    <source>
        <dbReference type="ARBA" id="ARBA00023163"/>
    </source>
</evidence>
<evidence type="ECO:0000313" key="6">
    <source>
        <dbReference type="Proteomes" id="UP000249016"/>
    </source>
</evidence>
<organism evidence="5 6">
    <name type="scientific">Spirosoma telluris</name>
    <dbReference type="NCBI Taxonomy" id="2183553"/>
    <lineage>
        <taxon>Bacteria</taxon>
        <taxon>Pseudomonadati</taxon>
        <taxon>Bacteroidota</taxon>
        <taxon>Cytophagia</taxon>
        <taxon>Cytophagales</taxon>
        <taxon>Cytophagaceae</taxon>
        <taxon>Spirosoma</taxon>
    </lineage>
</organism>
<feature type="domain" description="HTH arsR-type" evidence="4">
    <location>
        <begin position="1"/>
        <end position="87"/>
    </location>
</feature>
<comment type="caution">
    <text evidence="5">The sequence shown here is derived from an EMBL/GenBank/DDBJ whole genome shotgun (WGS) entry which is preliminary data.</text>
</comment>
<dbReference type="SMART" id="SM00418">
    <property type="entry name" value="HTH_ARSR"/>
    <property type="match status" value="1"/>
</dbReference>
<dbReference type="GO" id="GO:0003700">
    <property type="term" value="F:DNA-binding transcription factor activity"/>
    <property type="evidence" value="ECO:0007669"/>
    <property type="project" value="InterPro"/>
</dbReference>
<dbReference type="PANTHER" id="PTHR33154">
    <property type="entry name" value="TRANSCRIPTIONAL REGULATOR, ARSR FAMILY"/>
    <property type="match status" value="1"/>
</dbReference>